<feature type="transmembrane region" description="Helical" evidence="1">
    <location>
        <begin position="12"/>
        <end position="30"/>
    </location>
</feature>
<evidence type="ECO:0000313" key="2">
    <source>
        <dbReference type="EMBL" id="TQV85760.1"/>
    </source>
</evidence>
<name>A0A545U8G4_9GAMM</name>
<accession>A0A545U8G4</accession>
<gene>
    <name evidence="2" type="ORF">FKG94_01960</name>
</gene>
<organism evidence="2 3">
    <name type="scientific">Exilibacterium tricleocarpae</name>
    <dbReference type="NCBI Taxonomy" id="2591008"/>
    <lineage>
        <taxon>Bacteria</taxon>
        <taxon>Pseudomonadati</taxon>
        <taxon>Pseudomonadota</taxon>
        <taxon>Gammaproteobacteria</taxon>
        <taxon>Cellvibrionales</taxon>
        <taxon>Cellvibrionaceae</taxon>
        <taxon>Exilibacterium</taxon>
    </lineage>
</organism>
<evidence type="ECO:0000256" key="1">
    <source>
        <dbReference type="SAM" id="Phobius"/>
    </source>
</evidence>
<sequence>MSGVFRQFRNGAMVFFGGLAVVYLASQMPASWQQEIVLLGGLALAGIGFVVAMLAQVRLVIGRIVQFMQKK</sequence>
<comment type="caution">
    <text evidence="2">The sequence shown here is derived from an EMBL/GenBank/DDBJ whole genome shotgun (WGS) entry which is preliminary data.</text>
</comment>
<keyword evidence="1" id="KW-1133">Transmembrane helix</keyword>
<dbReference type="OrthoDB" id="6388783at2"/>
<proteinExistence type="predicted"/>
<protein>
    <submittedName>
        <fullName evidence="2">Uncharacterized protein</fullName>
    </submittedName>
</protein>
<dbReference type="AlphaFoldDB" id="A0A545U8G4"/>
<dbReference type="EMBL" id="VHSG01000003">
    <property type="protein sequence ID" value="TQV85760.1"/>
    <property type="molecule type" value="Genomic_DNA"/>
</dbReference>
<reference evidence="2 3" key="1">
    <citation type="submission" date="2019-06" db="EMBL/GenBank/DDBJ databases">
        <title>Whole genome sequence for Cellvibrionaceae sp. R142.</title>
        <authorList>
            <person name="Wang G."/>
        </authorList>
    </citation>
    <scope>NUCLEOTIDE SEQUENCE [LARGE SCALE GENOMIC DNA]</scope>
    <source>
        <strain evidence="2 3">R142</strain>
    </source>
</reference>
<dbReference type="Proteomes" id="UP000319732">
    <property type="component" value="Unassembled WGS sequence"/>
</dbReference>
<evidence type="ECO:0000313" key="3">
    <source>
        <dbReference type="Proteomes" id="UP000319732"/>
    </source>
</evidence>
<keyword evidence="1" id="KW-0812">Transmembrane</keyword>
<keyword evidence="1" id="KW-0472">Membrane</keyword>
<feature type="transmembrane region" description="Helical" evidence="1">
    <location>
        <begin position="36"/>
        <end position="61"/>
    </location>
</feature>
<keyword evidence="3" id="KW-1185">Reference proteome</keyword>